<feature type="transmembrane region" description="Helical" evidence="6">
    <location>
        <begin position="52"/>
        <end position="85"/>
    </location>
</feature>
<feature type="transmembrane region" description="Helical" evidence="6">
    <location>
        <begin position="254"/>
        <end position="282"/>
    </location>
</feature>
<evidence type="ECO:0000256" key="4">
    <source>
        <dbReference type="ARBA" id="ARBA00022989"/>
    </source>
</evidence>
<dbReference type="RefSeq" id="WP_394842605.1">
    <property type="nucleotide sequence ID" value="NZ_CP089982.1"/>
</dbReference>
<dbReference type="Pfam" id="PF02653">
    <property type="entry name" value="BPD_transp_2"/>
    <property type="match status" value="1"/>
</dbReference>
<dbReference type="InterPro" id="IPR001851">
    <property type="entry name" value="ABC_transp_permease"/>
</dbReference>
<evidence type="ECO:0000313" key="8">
    <source>
        <dbReference type="Proteomes" id="UP001379533"/>
    </source>
</evidence>
<evidence type="ECO:0000256" key="6">
    <source>
        <dbReference type="SAM" id="Phobius"/>
    </source>
</evidence>
<keyword evidence="5 6" id="KW-0472">Membrane</keyword>
<gene>
    <name evidence="7" type="ORF">LZC95_36745</name>
</gene>
<comment type="subcellular location">
    <subcellularLocation>
        <location evidence="1">Cell membrane</location>
        <topology evidence="1">Multi-pass membrane protein</topology>
    </subcellularLocation>
</comment>
<dbReference type="Proteomes" id="UP001379533">
    <property type="component" value="Chromosome"/>
</dbReference>
<keyword evidence="4 6" id="KW-1133">Transmembrane helix</keyword>
<keyword evidence="8" id="KW-1185">Reference proteome</keyword>
<evidence type="ECO:0000256" key="5">
    <source>
        <dbReference type="ARBA" id="ARBA00023136"/>
    </source>
</evidence>
<evidence type="ECO:0000313" key="7">
    <source>
        <dbReference type="EMBL" id="WXA91987.1"/>
    </source>
</evidence>
<sequence length="322" mass="33077">MSKGLSLPKLRAAWIGPLLAVALLFGLFAILAHETFPTTNTIVTMLRQTTVVGIAAVGMTMIIVLGGIDLSVGSAVALTTVAIALMLRGGHGAFVSALAGIAAATLCGAINGALVGYMKFVPFIATLGTMSLLRGLCKGMASEQKIDAEPHGLETLLAPLPDGREWMLLPTGVWITVILAIAVALLLRTTQAGRYVFAVGSSEPAARLCGINVPRVKFGVFALAGILVGWAGVLEFSRLTVGDPTDSVGLELDVIAAVVIGGGSLSGGEGSVLGSVLGALLMTIIKTGCTHVGLPNWVQEILTGIIIVVAVGLDRIRHRQGD</sequence>
<feature type="transmembrane region" description="Helical" evidence="6">
    <location>
        <begin position="166"/>
        <end position="187"/>
    </location>
</feature>
<feature type="transmembrane region" description="Helical" evidence="6">
    <location>
        <begin position="216"/>
        <end position="234"/>
    </location>
</feature>
<organism evidence="7 8">
    <name type="scientific">Pendulispora brunnea</name>
    <dbReference type="NCBI Taxonomy" id="2905690"/>
    <lineage>
        <taxon>Bacteria</taxon>
        <taxon>Pseudomonadati</taxon>
        <taxon>Myxococcota</taxon>
        <taxon>Myxococcia</taxon>
        <taxon>Myxococcales</taxon>
        <taxon>Sorangiineae</taxon>
        <taxon>Pendulisporaceae</taxon>
        <taxon>Pendulispora</taxon>
    </lineage>
</organism>
<dbReference type="PANTHER" id="PTHR32196">
    <property type="entry name" value="ABC TRANSPORTER PERMEASE PROTEIN YPHD-RELATED-RELATED"/>
    <property type="match status" value="1"/>
</dbReference>
<feature type="transmembrane region" description="Helical" evidence="6">
    <location>
        <begin position="97"/>
        <end position="118"/>
    </location>
</feature>
<keyword evidence="2" id="KW-1003">Cell membrane</keyword>
<dbReference type="CDD" id="cd06579">
    <property type="entry name" value="TM_PBP1_transp_AraH_like"/>
    <property type="match status" value="1"/>
</dbReference>
<evidence type="ECO:0000256" key="3">
    <source>
        <dbReference type="ARBA" id="ARBA00022692"/>
    </source>
</evidence>
<accession>A0ABZ2K449</accession>
<evidence type="ECO:0000256" key="1">
    <source>
        <dbReference type="ARBA" id="ARBA00004651"/>
    </source>
</evidence>
<name>A0ABZ2K449_9BACT</name>
<reference evidence="7 8" key="1">
    <citation type="submission" date="2021-12" db="EMBL/GenBank/DDBJ databases">
        <title>Discovery of the Pendulisporaceae a myxobacterial family with distinct sporulation behavior and unique specialized metabolism.</title>
        <authorList>
            <person name="Garcia R."/>
            <person name="Popoff A."/>
            <person name="Bader C.D."/>
            <person name="Loehr J."/>
            <person name="Walesch S."/>
            <person name="Walt C."/>
            <person name="Boldt J."/>
            <person name="Bunk B."/>
            <person name="Haeckl F.J.F.P.J."/>
            <person name="Gunesch A.P."/>
            <person name="Birkelbach J."/>
            <person name="Nuebel U."/>
            <person name="Pietschmann T."/>
            <person name="Bach T."/>
            <person name="Mueller R."/>
        </authorList>
    </citation>
    <scope>NUCLEOTIDE SEQUENCE [LARGE SCALE GENOMIC DNA]</scope>
    <source>
        <strain evidence="7 8">MSr12523</strain>
    </source>
</reference>
<proteinExistence type="predicted"/>
<feature type="transmembrane region" description="Helical" evidence="6">
    <location>
        <begin position="12"/>
        <end position="32"/>
    </location>
</feature>
<evidence type="ECO:0000256" key="2">
    <source>
        <dbReference type="ARBA" id="ARBA00022475"/>
    </source>
</evidence>
<protein>
    <submittedName>
        <fullName evidence="7">ABC transporter permease</fullName>
    </submittedName>
</protein>
<dbReference type="PANTHER" id="PTHR32196:SF72">
    <property type="entry name" value="RIBOSE IMPORT PERMEASE PROTEIN RBSC"/>
    <property type="match status" value="1"/>
</dbReference>
<dbReference type="EMBL" id="CP089982">
    <property type="protein sequence ID" value="WXA91987.1"/>
    <property type="molecule type" value="Genomic_DNA"/>
</dbReference>
<keyword evidence="3 6" id="KW-0812">Transmembrane</keyword>